<reference evidence="1 2" key="1">
    <citation type="journal article" date="2019" name="Commun. Biol.">
        <title>The bagworm genome reveals a unique fibroin gene that provides high tensile strength.</title>
        <authorList>
            <person name="Kono N."/>
            <person name="Nakamura H."/>
            <person name="Ohtoshi R."/>
            <person name="Tomita M."/>
            <person name="Numata K."/>
            <person name="Arakawa K."/>
        </authorList>
    </citation>
    <scope>NUCLEOTIDE SEQUENCE [LARGE SCALE GENOMIC DNA]</scope>
</reference>
<gene>
    <name evidence="1" type="ORF">EVAR_61530_1</name>
</gene>
<evidence type="ECO:0000313" key="2">
    <source>
        <dbReference type="Proteomes" id="UP000299102"/>
    </source>
</evidence>
<sequence>MLRKQHLPANRLARFMPPLLAGGLFPACCSPTRAVDDGVKAAAPAAAKNNQGDEADVTAPTPCNLRPETTTHVRSGQGSVDRAAQKSLGESLKKYPVDEVKEDLLPKASGSVGAPNTEPIPKTLDLVLVSAQPRPTTRRLRPPFQNQERMLLSGVKAEQPANAPYPAVSQLPVLRALVPLLLSFCALRETCAMAVGIKDTDGPPACVPCKQKGHTANYLDARVLQRDPPPERPCADACARSLGGIQLCSSGGWTA</sequence>
<name>A0A4C1YR00_EUMVA</name>
<dbReference type="AlphaFoldDB" id="A0A4C1YR00"/>
<evidence type="ECO:0000313" key="1">
    <source>
        <dbReference type="EMBL" id="GBP78881.1"/>
    </source>
</evidence>
<proteinExistence type="predicted"/>
<comment type="caution">
    <text evidence="1">The sequence shown here is derived from an EMBL/GenBank/DDBJ whole genome shotgun (WGS) entry which is preliminary data.</text>
</comment>
<protein>
    <submittedName>
        <fullName evidence="1">Uncharacterized protein</fullName>
    </submittedName>
</protein>
<dbReference type="EMBL" id="BGZK01001390">
    <property type="protein sequence ID" value="GBP78881.1"/>
    <property type="molecule type" value="Genomic_DNA"/>
</dbReference>
<keyword evidence="2" id="KW-1185">Reference proteome</keyword>
<dbReference type="Proteomes" id="UP000299102">
    <property type="component" value="Unassembled WGS sequence"/>
</dbReference>
<organism evidence="1 2">
    <name type="scientific">Eumeta variegata</name>
    <name type="common">Bagworm moth</name>
    <name type="synonym">Eumeta japonica</name>
    <dbReference type="NCBI Taxonomy" id="151549"/>
    <lineage>
        <taxon>Eukaryota</taxon>
        <taxon>Metazoa</taxon>
        <taxon>Ecdysozoa</taxon>
        <taxon>Arthropoda</taxon>
        <taxon>Hexapoda</taxon>
        <taxon>Insecta</taxon>
        <taxon>Pterygota</taxon>
        <taxon>Neoptera</taxon>
        <taxon>Endopterygota</taxon>
        <taxon>Lepidoptera</taxon>
        <taxon>Glossata</taxon>
        <taxon>Ditrysia</taxon>
        <taxon>Tineoidea</taxon>
        <taxon>Psychidae</taxon>
        <taxon>Oiketicinae</taxon>
        <taxon>Eumeta</taxon>
    </lineage>
</organism>
<accession>A0A4C1YR00</accession>
<dbReference type="OrthoDB" id="8123886at2759"/>